<dbReference type="PANTHER" id="PTHR11228">
    <property type="entry name" value="RADICAL SAM DOMAIN PROTEIN"/>
    <property type="match status" value="1"/>
</dbReference>
<evidence type="ECO:0000256" key="3">
    <source>
        <dbReference type="ARBA" id="ARBA00023004"/>
    </source>
</evidence>
<keyword evidence="4" id="KW-0411">Iron-sulfur</keyword>
<proteinExistence type="predicted"/>
<dbReference type="InterPro" id="IPR006638">
    <property type="entry name" value="Elp3/MiaA/NifB-like_rSAM"/>
</dbReference>
<keyword evidence="2" id="KW-0479">Metal-binding</keyword>
<reference evidence="6 7" key="1">
    <citation type="submission" date="2021-03" db="EMBL/GenBank/DDBJ databases">
        <title>Enterococcal diversity collection.</title>
        <authorList>
            <person name="Gilmore M.S."/>
            <person name="Schwartzman J."/>
            <person name="Van Tyne D."/>
            <person name="Martin M."/>
            <person name="Earl A.M."/>
            <person name="Manson A.L."/>
            <person name="Straub T."/>
            <person name="Salamzade R."/>
            <person name="Saavedra J."/>
            <person name="Lebreton F."/>
            <person name="Prichula J."/>
            <person name="Schaufler K."/>
            <person name="Gaca A."/>
            <person name="Sgardioli B."/>
            <person name="Wagenaar J."/>
            <person name="Strong T."/>
        </authorList>
    </citation>
    <scope>NUCLEOTIDE SEQUENCE [LARGE SCALE GENOMIC DNA]</scope>
    <source>
        <strain evidence="6 7">DIV0869a</strain>
    </source>
</reference>
<keyword evidence="7" id="KW-1185">Reference proteome</keyword>
<feature type="domain" description="Radical SAM core" evidence="5">
    <location>
        <begin position="1"/>
        <end position="218"/>
    </location>
</feature>
<dbReference type="InterPro" id="IPR050377">
    <property type="entry name" value="Radical_SAM_PqqE_MftC-like"/>
</dbReference>
<dbReference type="SUPFAM" id="SSF102114">
    <property type="entry name" value="Radical SAM enzymes"/>
    <property type="match status" value="1"/>
</dbReference>
<dbReference type="RefSeq" id="WP_207113419.1">
    <property type="nucleotide sequence ID" value="NZ_JAFLWD010000035.1"/>
</dbReference>
<dbReference type="InterPro" id="IPR013785">
    <property type="entry name" value="Aldolase_TIM"/>
</dbReference>
<evidence type="ECO:0000256" key="4">
    <source>
        <dbReference type="ARBA" id="ARBA00023014"/>
    </source>
</evidence>
<dbReference type="PROSITE" id="PS51918">
    <property type="entry name" value="RADICAL_SAM"/>
    <property type="match status" value="1"/>
</dbReference>
<gene>
    <name evidence="6" type="ORF">JZO69_13775</name>
</gene>
<dbReference type="CDD" id="cd01335">
    <property type="entry name" value="Radical_SAM"/>
    <property type="match status" value="1"/>
</dbReference>
<protein>
    <submittedName>
        <fullName evidence="6">Radical SAM protein</fullName>
    </submittedName>
</protein>
<keyword evidence="1" id="KW-0949">S-adenosyl-L-methionine</keyword>
<dbReference type="Pfam" id="PF04055">
    <property type="entry name" value="Radical_SAM"/>
    <property type="match status" value="1"/>
</dbReference>
<dbReference type="InterPro" id="IPR007197">
    <property type="entry name" value="rSAM"/>
</dbReference>
<evidence type="ECO:0000256" key="1">
    <source>
        <dbReference type="ARBA" id="ARBA00022691"/>
    </source>
</evidence>
<evidence type="ECO:0000313" key="7">
    <source>
        <dbReference type="Proteomes" id="UP000664632"/>
    </source>
</evidence>
<dbReference type="SFLD" id="SFLDG01067">
    <property type="entry name" value="SPASM/twitch_domain_containing"/>
    <property type="match status" value="1"/>
</dbReference>
<dbReference type="EMBL" id="JAFLWD010000035">
    <property type="protein sequence ID" value="MBO0441434.1"/>
    <property type="molecule type" value="Genomic_DNA"/>
</dbReference>
<evidence type="ECO:0000256" key="2">
    <source>
        <dbReference type="ARBA" id="ARBA00022723"/>
    </source>
</evidence>
<organism evidence="6 7">
    <name type="scientific">Candidatus Enterococcus ikei</name>
    <dbReference type="NCBI Taxonomy" id="2815326"/>
    <lineage>
        <taxon>Bacteria</taxon>
        <taxon>Bacillati</taxon>
        <taxon>Bacillota</taxon>
        <taxon>Bacilli</taxon>
        <taxon>Lactobacillales</taxon>
        <taxon>Enterococcaceae</taxon>
        <taxon>Enterococcus</taxon>
    </lineage>
</organism>
<dbReference type="SFLD" id="SFLDS00029">
    <property type="entry name" value="Radical_SAM"/>
    <property type="match status" value="1"/>
</dbReference>
<dbReference type="Proteomes" id="UP000664632">
    <property type="component" value="Unassembled WGS sequence"/>
</dbReference>
<name>A0ABS3H2N1_9ENTE</name>
<dbReference type="Gene3D" id="3.20.20.70">
    <property type="entry name" value="Aldolase class I"/>
    <property type="match status" value="1"/>
</dbReference>
<comment type="caution">
    <text evidence="6">The sequence shown here is derived from an EMBL/GenBank/DDBJ whole genome shotgun (WGS) entry which is preliminary data.</text>
</comment>
<accession>A0ABS3H2N1</accession>
<dbReference type="PANTHER" id="PTHR11228:SF7">
    <property type="entry name" value="PQQA PEPTIDE CYCLASE"/>
    <property type="match status" value="1"/>
</dbReference>
<keyword evidence="3" id="KW-0408">Iron</keyword>
<dbReference type="SFLD" id="SFLDG01386">
    <property type="entry name" value="main_SPASM_domain-containing"/>
    <property type="match status" value="1"/>
</dbReference>
<evidence type="ECO:0000259" key="5">
    <source>
        <dbReference type="PROSITE" id="PS51918"/>
    </source>
</evidence>
<sequence length="328" mass="37803">MNITSASFDLTYKCNLKCKHCFNSSGDLSPCYHQQVLTHEEKEKILLDIAKLNVSSICLCGGETLLEFDFIKNVVPKIKKISPVTSINMVSNGILFDEEKARGLKEAGISLIQFSLDGFTDESYDFVRNSKGKLYKVKQAIKIAVREGFTVGVAVLPHKKNIDEIEKIIDFCEMCNIFEVRFQPFMPIGRGLENKEEITLSKDEYEYLKELIDNKEREIRKRGSNFKIEWGDPMDHFFMIQEEEDLPYLNINAYGEILVSPYLPFVVWNLRNNTLGEYLASDCLKKMLNLDVLTDTLNELTTVDSLSLRELDLPHVYKEENVYLYNLI</sequence>
<dbReference type="InterPro" id="IPR058240">
    <property type="entry name" value="rSAM_sf"/>
</dbReference>
<evidence type="ECO:0000313" key="6">
    <source>
        <dbReference type="EMBL" id="MBO0441434.1"/>
    </source>
</evidence>
<dbReference type="SMART" id="SM00729">
    <property type="entry name" value="Elp3"/>
    <property type="match status" value="1"/>
</dbReference>